<feature type="region of interest" description="Disordered" evidence="1">
    <location>
        <begin position="327"/>
        <end position="353"/>
    </location>
</feature>
<keyword evidence="4" id="KW-1185">Reference proteome</keyword>
<dbReference type="PANTHER" id="PTHR15615:SF10">
    <property type="entry name" value="PHO85 CYCLIN-2-RELATED"/>
    <property type="match status" value="1"/>
</dbReference>
<evidence type="ECO:0000313" key="3">
    <source>
        <dbReference type="EMBL" id="KAF0554709.1"/>
    </source>
</evidence>
<gene>
    <name evidence="3" type="ORF">F8M41_018851</name>
</gene>
<organism evidence="3 4">
    <name type="scientific">Gigaspora margarita</name>
    <dbReference type="NCBI Taxonomy" id="4874"/>
    <lineage>
        <taxon>Eukaryota</taxon>
        <taxon>Fungi</taxon>
        <taxon>Fungi incertae sedis</taxon>
        <taxon>Mucoromycota</taxon>
        <taxon>Glomeromycotina</taxon>
        <taxon>Glomeromycetes</taxon>
        <taxon>Diversisporales</taxon>
        <taxon>Gigasporaceae</taxon>
        <taxon>Gigaspora</taxon>
    </lineage>
</organism>
<dbReference type="GO" id="GO:0005634">
    <property type="term" value="C:nucleus"/>
    <property type="evidence" value="ECO:0007669"/>
    <property type="project" value="TreeGrafter"/>
</dbReference>
<evidence type="ECO:0000313" key="4">
    <source>
        <dbReference type="Proteomes" id="UP000439903"/>
    </source>
</evidence>
<dbReference type="AlphaFoldDB" id="A0A8H4B2C7"/>
<dbReference type="Pfam" id="PF00134">
    <property type="entry name" value="Cyclin_N"/>
    <property type="match status" value="1"/>
</dbReference>
<dbReference type="GO" id="GO:0016538">
    <property type="term" value="F:cyclin-dependent protein serine/threonine kinase regulator activity"/>
    <property type="evidence" value="ECO:0007669"/>
    <property type="project" value="TreeGrafter"/>
</dbReference>
<accession>A0A8H4B2C7</accession>
<comment type="caution">
    <text evidence="3">The sequence shown here is derived from an EMBL/GenBank/DDBJ whole genome shotgun (WGS) entry which is preliminary data.</text>
</comment>
<dbReference type="GO" id="GO:0019901">
    <property type="term" value="F:protein kinase binding"/>
    <property type="evidence" value="ECO:0007669"/>
    <property type="project" value="InterPro"/>
</dbReference>
<dbReference type="OrthoDB" id="10250320at2759"/>
<dbReference type="EMBL" id="WTPW01000048">
    <property type="protein sequence ID" value="KAF0554709.1"/>
    <property type="molecule type" value="Genomic_DNA"/>
</dbReference>
<evidence type="ECO:0000259" key="2">
    <source>
        <dbReference type="Pfam" id="PF00134"/>
    </source>
</evidence>
<dbReference type="InterPro" id="IPR006671">
    <property type="entry name" value="Cyclin_N"/>
</dbReference>
<protein>
    <submittedName>
        <fullName evidence="3">G1/S-specific cyclin plc1</fullName>
    </submittedName>
</protein>
<evidence type="ECO:0000256" key="1">
    <source>
        <dbReference type="SAM" id="MobiDB-lite"/>
    </source>
</evidence>
<dbReference type="Proteomes" id="UP000439903">
    <property type="component" value="Unassembled WGS sequence"/>
</dbReference>
<dbReference type="CDD" id="cd20557">
    <property type="entry name" value="CYCLIN_ScPCL1-like"/>
    <property type="match status" value="1"/>
</dbReference>
<feature type="region of interest" description="Disordered" evidence="1">
    <location>
        <begin position="199"/>
        <end position="236"/>
    </location>
</feature>
<feature type="compositionally biased region" description="Low complexity" evidence="1">
    <location>
        <begin position="334"/>
        <end position="353"/>
    </location>
</feature>
<dbReference type="Gene3D" id="1.10.472.10">
    <property type="entry name" value="Cyclin-like"/>
    <property type="match status" value="1"/>
</dbReference>
<dbReference type="InterPro" id="IPR013922">
    <property type="entry name" value="Cyclin_PHO80-like"/>
</dbReference>
<feature type="domain" description="Cyclin N-terminal" evidence="2">
    <location>
        <begin position="62"/>
        <end position="159"/>
    </location>
</feature>
<dbReference type="SUPFAM" id="SSF47954">
    <property type="entry name" value="Cyclin-like"/>
    <property type="match status" value="1"/>
</dbReference>
<feature type="compositionally biased region" description="Low complexity" evidence="1">
    <location>
        <begin position="199"/>
        <end position="211"/>
    </location>
</feature>
<name>A0A8H4B2C7_GIGMA</name>
<sequence>MDTDAALKLLVSGHITHQMIAHVARKAAEVIPCDPPPTGQQQISQLANLTRALGDDNQPLPPLLSFIHRLVVKSNVSTATFLTTIVYLDRLRNKLPKLARGMHCTRHRVFLATLIVASKYLNDSSPRNKYWARFSGIYTVSKVNLMERQFLSLLDYDLRIHKSDLELHLGPLLKTLPQLNIRPQTLINVDHPQRAPLSLRHNQRSSSSSQQFHHRQKPISYSPLRASPRRNNSIPSYDKSRAIPFPLCNSDINTLSLPSTNSSDNHFNHFNHSHICNTNINNSITPTYSTFFPMETDEDDKVVFCDEPMPSTFNDISKLIPLHERLKDQHGRRTSTSSTCSSDSSSSSVHTPVSVQTCQQQQKLTFDLPTIYPPQQTWDFDISQFTSQFTSHCGQSLILPPPIPSSNIMREVYTKLY</sequence>
<dbReference type="InterPro" id="IPR036915">
    <property type="entry name" value="Cyclin-like_sf"/>
</dbReference>
<proteinExistence type="predicted"/>
<reference evidence="3 4" key="1">
    <citation type="journal article" date="2019" name="Environ. Microbiol.">
        <title>At the nexus of three kingdoms: the genome of the mycorrhizal fungus Gigaspora margarita provides insights into plant, endobacterial and fungal interactions.</title>
        <authorList>
            <person name="Venice F."/>
            <person name="Ghignone S."/>
            <person name="Salvioli di Fossalunga A."/>
            <person name="Amselem J."/>
            <person name="Novero M."/>
            <person name="Xianan X."/>
            <person name="Sedzielewska Toro K."/>
            <person name="Morin E."/>
            <person name="Lipzen A."/>
            <person name="Grigoriev I.V."/>
            <person name="Henrissat B."/>
            <person name="Martin F.M."/>
            <person name="Bonfante P."/>
        </authorList>
    </citation>
    <scope>NUCLEOTIDE SEQUENCE [LARGE SCALE GENOMIC DNA]</scope>
    <source>
        <strain evidence="3 4">BEG34</strain>
    </source>
</reference>
<dbReference type="GO" id="GO:0000307">
    <property type="term" value="C:cyclin-dependent protein kinase holoenzyme complex"/>
    <property type="evidence" value="ECO:0007669"/>
    <property type="project" value="TreeGrafter"/>
</dbReference>
<dbReference type="PANTHER" id="PTHR15615">
    <property type="match status" value="1"/>
</dbReference>